<evidence type="ECO:0000313" key="1">
    <source>
        <dbReference type="EMBL" id="KAB5587024.1"/>
    </source>
</evidence>
<name>A0A5N5Q5B3_PANHP</name>
<organism evidence="1 2">
    <name type="scientific">Pangasianodon hypophthalmus</name>
    <name type="common">Striped catfish</name>
    <name type="synonym">Helicophagus hypophthalmus</name>
    <dbReference type="NCBI Taxonomy" id="310915"/>
    <lineage>
        <taxon>Eukaryota</taxon>
        <taxon>Metazoa</taxon>
        <taxon>Chordata</taxon>
        <taxon>Craniata</taxon>
        <taxon>Vertebrata</taxon>
        <taxon>Euteleostomi</taxon>
        <taxon>Actinopterygii</taxon>
        <taxon>Neopterygii</taxon>
        <taxon>Teleostei</taxon>
        <taxon>Ostariophysi</taxon>
        <taxon>Siluriformes</taxon>
        <taxon>Pangasiidae</taxon>
        <taxon>Pangasianodon</taxon>
    </lineage>
</organism>
<accession>A0A5N5Q5B3</accession>
<dbReference type="Proteomes" id="UP000327468">
    <property type="component" value="Chromosome 1"/>
</dbReference>
<keyword evidence="2" id="KW-1185">Reference proteome</keyword>
<dbReference type="EMBL" id="VFJC01000002">
    <property type="protein sequence ID" value="KAB5587024.1"/>
    <property type="molecule type" value="Genomic_DNA"/>
</dbReference>
<reference evidence="1 2" key="1">
    <citation type="submission" date="2019-06" db="EMBL/GenBank/DDBJ databases">
        <title>A chromosome-scale genome assembly of the striped catfish, Pangasianodon hypophthalmus.</title>
        <authorList>
            <person name="Wen M."/>
            <person name="Zahm M."/>
            <person name="Roques C."/>
            <person name="Cabau C."/>
            <person name="Klopp C."/>
            <person name="Donnadieu C."/>
            <person name="Jouanno E."/>
            <person name="Avarre J.-C."/>
            <person name="Campet M."/>
            <person name="Ha T.T.T."/>
            <person name="Dugue R."/>
            <person name="Lampietro C."/>
            <person name="Louis A."/>
            <person name="Herpin A."/>
            <person name="Echchiki A."/>
            <person name="Berthelot C."/>
            <person name="Parey E."/>
            <person name="Roest-Crollius H."/>
            <person name="Braasch I."/>
            <person name="Postlethwait J."/>
            <person name="Bobe J."/>
            <person name="Montfort J."/>
            <person name="Bouchez O."/>
            <person name="Begum T."/>
            <person name="Schartl M."/>
            <person name="Guiguen Y."/>
        </authorList>
    </citation>
    <scope>NUCLEOTIDE SEQUENCE [LARGE SCALE GENOMIC DNA]</scope>
    <source>
        <strain evidence="1 2">Indonesia</strain>
        <tissue evidence="1">Blood</tissue>
    </source>
</reference>
<gene>
    <name evidence="1" type="ORF">PHYPO_G00008180</name>
</gene>
<comment type="caution">
    <text evidence="1">The sequence shown here is derived from an EMBL/GenBank/DDBJ whole genome shotgun (WGS) entry which is preliminary data.</text>
</comment>
<proteinExistence type="predicted"/>
<protein>
    <submittedName>
        <fullName evidence="1">Uncharacterized protein</fullName>
    </submittedName>
</protein>
<sequence>MVCKRAVFCARCHRLEPSVRRKWLVAGTFHVKDVGSLGLDIIYNRSWGLSIRRQKVISEINDLSQWQ</sequence>
<dbReference type="AlphaFoldDB" id="A0A5N5Q5B3"/>
<evidence type="ECO:0000313" key="2">
    <source>
        <dbReference type="Proteomes" id="UP000327468"/>
    </source>
</evidence>